<dbReference type="Proteomes" id="UP000192678">
    <property type="component" value="Unassembled WGS sequence"/>
</dbReference>
<dbReference type="GO" id="GO:0008999">
    <property type="term" value="F:protein-N-terminal-alanine acetyltransferase activity"/>
    <property type="evidence" value="ECO:0007669"/>
    <property type="project" value="TreeGrafter"/>
</dbReference>
<evidence type="ECO:0000313" key="2">
    <source>
        <dbReference type="EMBL" id="SMD18332.1"/>
    </source>
</evidence>
<protein>
    <submittedName>
        <fullName evidence="2">Ribosomal-protein-alanine N-acetyltransferase</fullName>
    </submittedName>
</protein>
<dbReference type="Gene3D" id="3.40.630.30">
    <property type="match status" value="1"/>
</dbReference>
<dbReference type="STRING" id="475255.SAMN04488101_1263"/>
<name>A0A1W2F965_9SPHI</name>
<accession>A0A1W2F965</accession>
<dbReference type="SUPFAM" id="SSF55729">
    <property type="entry name" value="Acyl-CoA N-acyltransferases (Nat)"/>
    <property type="match status" value="1"/>
</dbReference>
<dbReference type="PANTHER" id="PTHR43792">
    <property type="entry name" value="GNAT FAMILY, PUTATIVE (AFU_ORTHOLOGUE AFUA_3G00765)-RELATED-RELATED"/>
    <property type="match status" value="1"/>
</dbReference>
<dbReference type="PROSITE" id="PS51186">
    <property type="entry name" value="GNAT"/>
    <property type="match status" value="1"/>
</dbReference>
<dbReference type="GO" id="GO:0005737">
    <property type="term" value="C:cytoplasm"/>
    <property type="evidence" value="ECO:0007669"/>
    <property type="project" value="TreeGrafter"/>
</dbReference>
<evidence type="ECO:0000313" key="3">
    <source>
        <dbReference type="Proteomes" id="UP000192678"/>
    </source>
</evidence>
<keyword evidence="3" id="KW-1185">Reference proteome</keyword>
<dbReference type="PANTHER" id="PTHR43792:SF9">
    <property type="entry name" value="RIBOSOMAL-PROTEIN-ALANINE ACETYLTRANSFERASE"/>
    <property type="match status" value="1"/>
</dbReference>
<dbReference type="CDD" id="cd04301">
    <property type="entry name" value="NAT_SF"/>
    <property type="match status" value="1"/>
</dbReference>
<reference evidence="2 3" key="1">
    <citation type="submission" date="2017-04" db="EMBL/GenBank/DDBJ databases">
        <authorList>
            <person name="Afonso C.L."/>
            <person name="Miller P.J."/>
            <person name="Scott M.A."/>
            <person name="Spackman E."/>
            <person name="Goraichik I."/>
            <person name="Dimitrov K.M."/>
            <person name="Suarez D.L."/>
            <person name="Swayne D.E."/>
        </authorList>
    </citation>
    <scope>NUCLEOTIDE SEQUENCE [LARGE SCALE GENOMIC DNA]</scope>
    <source>
        <strain evidence="2 3">DSM 19625</strain>
    </source>
</reference>
<dbReference type="InterPro" id="IPR016181">
    <property type="entry name" value="Acyl_CoA_acyltransferase"/>
</dbReference>
<gene>
    <name evidence="2" type="ORF">SAMN04488101_1263</name>
</gene>
<dbReference type="AlphaFoldDB" id="A0A1W2F965"/>
<dbReference type="EMBL" id="FWYB01000026">
    <property type="protein sequence ID" value="SMD18332.1"/>
    <property type="molecule type" value="Genomic_DNA"/>
</dbReference>
<dbReference type="InterPro" id="IPR051531">
    <property type="entry name" value="N-acetyltransferase"/>
</dbReference>
<sequence>MLPCKMKLPPYNTFPTIIGDKISLRQIQLSDVNDIIEISFYDAIQATTLQQAIEMQVKINKDYDDGNSIHWGIAENETNKIIGTCGYYRGLDEGSGELGFVLLPQYQGKGFMTASISLAINFGINSIGLKRIYAETTQENKNAIKLLERLNFIKTADLDDSSVEYELRQDVI</sequence>
<dbReference type="Pfam" id="PF13302">
    <property type="entry name" value="Acetyltransf_3"/>
    <property type="match status" value="1"/>
</dbReference>
<evidence type="ECO:0000259" key="1">
    <source>
        <dbReference type="PROSITE" id="PS51186"/>
    </source>
</evidence>
<proteinExistence type="predicted"/>
<organism evidence="2 3">
    <name type="scientific">Pedobacter nyackensis</name>
    <dbReference type="NCBI Taxonomy" id="475255"/>
    <lineage>
        <taxon>Bacteria</taxon>
        <taxon>Pseudomonadati</taxon>
        <taxon>Bacteroidota</taxon>
        <taxon>Sphingobacteriia</taxon>
        <taxon>Sphingobacteriales</taxon>
        <taxon>Sphingobacteriaceae</taxon>
        <taxon>Pedobacter</taxon>
    </lineage>
</organism>
<keyword evidence="2" id="KW-0808">Transferase</keyword>
<dbReference type="InterPro" id="IPR000182">
    <property type="entry name" value="GNAT_dom"/>
</dbReference>
<feature type="domain" description="N-acetyltransferase" evidence="1">
    <location>
        <begin position="22"/>
        <end position="172"/>
    </location>
</feature>